<protein>
    <submittedName>
        <fullName evidence="4">N-terminal nucleophile aminohydrolase</fullName>
    </submittedName>
</protein>
<dbReference type="InterPro" id="IPR000246">
    <property type="entry name" value="Peptidase_T2"/>
</dbReference>
<feature type="compositionally biased region" description="Polar residues" evidence="3">
    <location>
        <begin position="245"/>
        <end position="255"/>
    </location>
</feature>
<dbReference type="PANTHER" id="PTHR10188">
    <property type="entry name" value="L-ASPARAGINASE"/>
    <property type="match status" value="1"/>
</dbReference>
<evidence type="ECO:0000256" key="2">
    <source>
        <dbReference type="PIRSR" id="PIRSR600246-3"/>
    </source>
</evidence>
<feature type="site" description="Cleavage; by autolysis" evidence="2">
    <location>
        <begin position="431"/>
        <end position="432"/>
    </location>
</feature>
<keyword evidence="4" id="KW-0378">Hydrolase</keyword>
<sequence length="619" mass="66810">MSHVKRSRSKADVACIFVHAGAGYHSHQNELHHLQACNDAAKAAMAVMRAGGTAVDAVEMSIKILEDREITNAGYGSNLAIDGVVECDAVVVDHFGRSGGAGAVAQIKNPISLARMLLDHTTQTLSLRRVPPNLLVGQGATDFAHEHNMATLPHEYLVSPAARERWRKWKTDLLRAEADRQQEEADRYGLSPPPSEHDLSSYLRTEEEREGLRRQHTQAMMEPMWNEAQPQSPPPSDVKMDDDSSPPTSRNTSSLSIAELQLRQMDDHTPDTDVDDLQESFDPYGPPGMDEPVPAASIPRANSAKRLATDRYPPKYSRCANTNGAGMPFGSESNASDFGEQDQLPSFLRSSTQVLVHWADGSSGSDTSRPAIEAFDCSAYHVPNSQQCRDIEHMARDGDSSTTPKSRPSMPLKTPAPDEGLEWDREDHITDTVGAIAIDTFGNIACGASSGGIGMKHRGRVGPAALVGIGAAVIPVDPDDPDQTCVATVASGTGEHMGTTQAASVCSERLYHGVRKLPGGRYEAAGDDEAIQGFIEKDFMGHPSVAQSHSSGAIGMLSVRKSKDGVYLYFGHNTDSFALASMHSDEAKPICTMSRNRGHGSIAQGGRAVRYKRRKRPAS</sequence>
<feature type="region of interest" description="Disordered" evidence="3">
    <location>
        <begin position="395"/>
        <end position="421"/>
    </location>
</feature>
<evidence type="ECO:0000256" key="1">
    <source>
        <dbReference type="PIRSR" id="PIRSR600246-1"/>
    </source>
</evidence>
<dbReference type="SUPFAM" id="SSF56235">
    <property type="entry name" value="N-terminal nucleophile aminohydrolases (Ntn hydrolases)"/>
    <property type="match status" value="1"/>
</dbReference>
<dbReference type="AlphaFoldDB" id="A0A6G1L098"/>
<dbReference type="EMBL" id="ML995874">
    <property type="protein sequence ID" value="KAF2766287.1"/>
    <property type="molecule type" value="Genomic_DNA"/>
</dbReference>
<dbReference type="FunFam" id="3.60.20.30:FF:000007">
    <property type="entry name" value="Similar to threonine aspartase"/>
    <property type="match status" value="1"/>
</dbReference>
<accession>A0A6G1L098</accession>
<organism evidence="4 5">
    <name type="scientific">Teratosphaeria nubilosa</name>
    <dbReference type="NCBI Taxonomy" id="161662"/>
    <lineage>
        <taxon>Eukaryota</taxon>
        <taxon>Fungi</taxon>
        <taxon>Dikarya</taxon>
        <taxon>Ascomycota</taxon>
        <taxon>Pezizomycotina</taxon>
        <taxon>Dothideomycetes</taxon>
        <taxon>Dothideomycetidae</taxon>
        <taxon>Mycosphaerellales</taxon>
        <taxon>Teratosphaeriaceae</taxon>
        <taxon>Teratosphaeria</taxon>
    </lineage>
</organism>
<evidence type="ECO:0000256" key="3">
    <source>
        <dbReference type="SAM" id="MobiDB-lite"/>
    </source>
</evidence>
<dbReference type="CDD" id="cd04514">
    <property type="entry name" value="Taspase1_like"/>
    <property type="match status" value="2"/>
</dbReference>
<evidence type="ECO:0000313" key="4">
    <source>
        <dbReference type="EMBL" id="KAF2766287.1"/>
    </source>
</evidence>
<dbReference type="InterPro" id="IPR029055">
    <property type="entry name" value="Ntn_hydrolases_N"/>
</dbReference>
<reference evidence="4" key="1">
    <citation type="journal article" date="2020" name="Stud. Mycol.">
        <title>101 Dothideomycetes genomes: a test case for predicting lifestyles and emergence of pathogens.</title>
        <authorList>
            <person name="Haridas S."/>
            <person name="Albert R."/>
            <person name="Binder M."/>
            <person name="Bloem J."/>
            <person name="Labutti K."/>
            <person name="Salamov A."/>
            <person name="Andreopoulos B."/>
            <person name="Baker S."/>
            <person name="Barry K."/>
            <person name="Bills G."/>
            <person name="Bluhm B."/>
            <person name="Cannon C."/>
            <person name="Castanera R."/>
            <person name="Culley D."/>
            <person name="Daum C."/>
            <person name="Ezra D."/>
            <person name="Gonzalez J."/>
            <person name="Henrissat B."/>
            <person name="Kuo A."/>
            <person name="Liang C."/>
            <person name="Lipzen A."/>
            <person name="Lutzoni F."/>
            <person name="Magnuson J."/>
            <person name="Mondo S."/>
            <person name="Nolan M."/>
            <person name="Ohm R."/>
            <person name="Pangilinan J."/>
            <person name="Park H.-J."/>
            <person name="Ramirez L."/>
            <person name="Alfaro M."/>
            <person name="Sun H."/>
            <person name="Tritt A."/>
            <person name="Yoshinaga Y."/>
            <person name="Zwiers L.-H."/>
            <person name="Turgeon B."/>
            <person name="Goodwin S."/>
            <person name="Spatafora J."/>
            <person name="Crous P."/>
            <person name="Grigoriev I."/>
        </authorList>
    </citation>
    <scope>NUCLEOTIDE SEQUENCE</scope>
    <source>
        <strain evidence="4">CBS 116005</strain>
    </source>
</reference>
<dbReference type="GO" id="GO:0005737">
    <property type="term" value="C:cytoplasm"/>
    <property type="evidence" value="ECO:0007669"/>
    <property type="project" value="TreeGrafter"/>
</dbReference>
<proteinExistence type="predicted"/>
<dbReference type="GO" id="GO:0051604">
    <property type="term" value="P:protein maturation"/>
    <property type="evidence" value="ECO:0007669"/>
    <property type="project" value="TreeGrafter"/>
</dbReference>
<evidence type="ECO:0000313" key="5">
    <source>
        <dbReference type="Proteomes" id="UP000799436"/>
    </source>
</evidence>
<dbReference type="Gene3D" id="3.60.20.30">
    <property type="entry name" value="(Glycosyl)asparaginase"/>
    <property type="match status" value="1"/>
</dbReference>
<dbReference type="Proteomes" id="UP000799436">
    <property type="component" value="Unassembled WGS sequence"/>
</dbReference>
<feature type="compositionally biased region" description="Basic residues" evidence="3">
    <location>
        <begin position="609"/>
        <end position="619"/>
    </location>
</feature>
<feature type="compositionally biased region" description="Basic and acidic residues" evidence="3">
    <location>
        <begin position="195"/>
        <end position="213"/>
    </location>
</feature>
<feature type="compositionally biased region" description="Basic and acidic residues" evidence="3">
    <location>
        <begin position="178"/>
        <end position="187"/>
    </location>
</feature>
<gene>
    <name evidence="4" type="ORF">EJ03DRAFT_278406</name>
</gene>
<dbReference type="OrthoDB" id="77601at2759"/>
<dbReference type="GO" id="GO:0004298">
    <property type="term" value="F:threonine-type endopeptidase activity"/>
    <property type="evidence" value="ECO:0007669"/>
    <property type="project" value="InterPro"/>
</dbReference>
<dbReference type="Pfam" id="PF01112">
    <property type="entry name" value="Asparaginase_2"/>
    <property type="match status" value="2"/>
</dbReference>
<feature type="region of interest" description="Disordered" evidence="3">
    <location>
        <begin position="226"/>
        <end position="255"/>
    </location>
</feature>
<dbReference type="InterPro" id="IPR037464">
    <property type="entry name" value="Taspase1"/>
</dbReference>
<dbReference type="PANTHER" id="PTHR10188:SF8">
    <property type="entry name" value="THREONINE ASPARTASE 1"/>
    <property type="match status" value="1"/>
</dbReference>
<feature type="region of interest" description="Disordered" evidence="3">
    <location>
        <begin position="593"/>
        <end position="619"/>
    </location>
</feature>
<keyword evidence="5" id="KW-1185">Reference proteome</keyword>
<name>A0A6G1L098_9PEZI</name>
<feature type="active site" description="Nucleophile" evidence="1">
    <location>
        <position position="432"/>
    </location>
</feature>
<feature type="region of interest" description="Disordered" evidence="3">
    <location>
        <begin position="178"/>
        <end position="213"/>
    </location>
</feature>